<reference evidence="3 4" key="1">
    <citation type="journal article" date="2011" name="Genome Biol.">
        <title>Comparative genome sequence analysis underscores mycoparasitism as the ancestral life style of Trichoderma.</title>
        <authorList>
            <person name="Kubicek C.P."/>
            <person name="Herrera-Estrella A."/>
            <person name="Seidl-Seiboth V."/>
            <person name="Martinez D.A."/>
            <person name="Druzhinina I.S."/>
            <person name="Thon M."/>
            <person name="Zeilinger S."/>
            <person name="Casas-Flores S."/>
            <person name="Horwitz B.A."/>
            <person name="Mukherjee P.K."/>
            <person name="Mukherjee M."/>
            <person name="Kredics L."/>
            <person name="Alcaraz L.D."/>
            <person name="Aerts A."/>
            <person name="Antal Z."/>
            <person name="Atanasova L."/>
            <person name="Cervantes-Badillo M.G."/>
            <person name="Challacombe J."/>
            <person name="Chertkov O."/>
            <person name="McCluskey K."/>
            <person name="Coulpier F."/>
            <person name="Deshpande N."/>
            <person name="von Doehren H."/>
            <person name="Ebbole D.J."/>
            <person name="Esquivel-Naranjo E.U."/>
            <person name="Fekete E."/>
            <person name="Flipphi M."/>
            <person name="Glaser F."/>
            <person name="Gomez-Rodriguez E.Y."/>
            <person name="Gruber S."/>
            <person name="Han C."/>
            <person name="Henrissat B."/>
            <person name="Hermosa R."/>
            <person name="Hernandez-Onate M."/>
            <person name="Karaffa L."/>
            <person name="Kosti I."/>
            <person name="Le Crom S."/>
            <person name="Lindquist E."/>
            <person name="Lucas S."/>
            <person name="Luebeck M."/>
            <person name="Luebeck P.S."/>
            <person name="Margeot A."/>
            <person name="Metz B."/>
            <person name="Misra M."/>
            <person name="Nevalainen H."/>
            <person name="Omann M."/>
            <person name="Packer N."/>
            <person name="Perrone G."/>
            <person name="Uresti-Rivera E.E."/>
            <person name="Salamov A."/>
            <person name="Schmoll M."/>
            <person name="Seiboth B."/>
            <person name="Shapiro H."/>
            <person name="Sukno S."/>
            <person name="Tamayo-Ramos J.A."/>
            <person name="Tisch D."/>
            <person name="Wiest A."/>
            <person name="Wilkinson H.H."/>
            <person name="Zhang M."/>
            <person name="Coutinho P.M."/>
            <person name="Kenerley C.M."/>
            <person name="Monte E."/>
            <person name="Baker S.E."/>
            <person name="Grigoriev I.V."/>
        </authorList>
    </citation>
    <scope>NUCLEOTIDE SEQUENCE [LARGE SCALE GENOMIC DNA]</scope>
    <source>
        <strain evidence="4">ATCC 20476 / IMI 206040</strain>
    </source>
</reference>
<proteinExistence type="predicted"/>
<dbReference type="Proteomes" id="UP000005426">
    <property type="component" value="Unassembled WGS sequence"/>
</dbReference>
<dbReference type="AlphaFoldDB" id="G9NNZ5"/>
<evidence type="ECO:0000313" key="3">
    <source>
        <dbReference type="EMBL" id="EHK47782.1"/>
    </source>
</evidence>
<keyword evidence="2" id="KW-1133">Transmembrane helix</keyword>
<feature type="region of interest" description="Disordered" evidence="1">
    <location>
        <begin position="1"/>
        <end position="21"/>
    </location>
</feature>
<comment type="caution">
    <text evidence="3">The sequence shown here is derived from an EMBL/GenBank/DDBJ whole genome shotgun (WGS) entry which is preliminary data.</text>
</comment>
<accession>G9NNZ5</accession>
<name>G9NNZ5_HYPAI</name>
<organism evidence="3 4">
    <name type="scientific">Hypocrea atroviridis (strain ATCC 20476 / IMI 206040)</name>
    <name type="common">Trichoderma atroviride</name>
    <dbReference type="NCBI Taxonomy" id="452589"/>
    <lineage>
        <taxon>Eukaryota</taxon>
        <taxon>Fungi</taxon>
        <taxon>Dikarya</taxon>
        <taxon>Ascomycota</taxon>
        <taxon>Pezizomycotina</taxon>
        <taxon>Sordariomycetes</taxon>
        <taxon>Hypocreomycetidae</taxon>
        <taxon>Hypocreales</taxon>
        <taxon>Hypocreaceae</taxon>
        <taxon>Trichoderma</taxon>
    </lineage>
</organism>
<dbReference type="HOGENOM" id="CLU_1938451_0_0_1"/>
<feature type="transmembrane region" description="Helical" evidence="2">
    <location>
        <begin position="35"/>
        <end position="55"/>
    </location>
</feature>
<sequence length="130" mass="14247">MTLYMQPALRSRTRPASRPAASGPHGLWDFFSSRLQGSLTAFVQASFAIVSLLFARSFIRGRPMSSALLATPQPPHLILRLLFVSLPAGLLTRGIDASQREAFFLAPTLICPRAPPFFFAAAAWHHSIRG</sequence>
<evidence type="ECO:0000256" key="2">
    <source>
        <dbReference type="SAM" id="Phobius"/>
    </source>
</evidence>
<dbReference type="EMBL" id="ABDG02000020">
    <property type="protein sequence ID" value="EHK47782.1"/>
    <property type="molecule type" value="Genomic_DNA"/>
</dbReference>
<feature type="compositionally biased region" description="Low complexity" evidence="1">
    <location>
        <begin position="7"/>
        <end position="21"/>
    </location>
</feature>
<keyword evidence="2" id="KW-0812">Transmembrane</keyword>
<keyword evidence="2" id="KW-0472">Membrane</keyword>
<keyword evidence="4" id="KW-1185">Reference proteome</keyword>
<evidence type="ECO:0000256" key="1">
    <source>
        <dbReference type="SAM" id="MobiDB-lite"/>
    </source>
</evidence>
<gene>
    <name evidence="3" type="ORF">TRIATDRAFT_298745</name>
</gene>
<evidence type="ECO:0000313" key="4">
    <source>
        <dbReference type="Proteomes" id="UP000005426"/>
    </source>
</evidence>
<protein>
    <submittedName>
        <fullName evidence="3">Uncharacterized protein</fullName>
    </submittedName>
</protein>